<dbReference type="EMBL" id="JANPWB010000007">
    <property type="protein sequence ID" value="KAJ1169589.1"/>
    <property type="molecule type" value="Genomic_DNA"/>
</dbReference>
<keyword evidence="3" id="KW-1185">Reference proteome</keyword>
<dbReference type="AlphaFoldDB" id="A0AAV7SZN0"/>
<feature type="region of interest" description="Disordered" evidence="1">
    <location>
        <begin position="1"/>
        <end position="63"/>
    </location>
</feature>
<gene>
    <name evidence="2" type="ORF">NDU88_001481</name>
</gene>
<feature type="compositionally biased region" description="Polar residues" evidence="1">
    <location>
        <begin position="19"/>
        <end position="31"/>
    </location>
</feature>
<name>A0AAV7SZN0_PLEWA</name>
<organism evidence="2 3">
    <name type="scientific">Pleurodeles waltl</name>
    <name type="common">Iberian ribbed newt</name>
    <dbReference type="NCBI Taxonomy" id="8319"/>
    <lineage>
        <taxon>Eukaryota</taxon>
        <taxon>Metazoa</taxon>
        <taxon>Chordata</taxon>
        <taxon>Craniata</taxon>
        <taxon>Vertebrata</taxon>
        <taxon>Euteleostomi</taxon>
        <taxon>Amphibia</taxon>
        <taxon>Batrachia</taxon>
        <taxon>Caudata</taxon>
        <taxon>Salamandroidea</taxon>
        <taxon>Salamandridae</taxon>
        <taxon>Pleurodelinae</taxon>
        <taxon>Pleurodeles</taxon>
    </lineage>
</organism>
<evidence type="ECO:0000256" key="1">
    <source>
        <dbReference type="SAM" id="MobiDB-lite"/>
    </source>
</evidence>
<dbReference type="Proteomes" id="UP001066276">
    <property type="component" value="Chromosome 4_1"/>
</dbReference>
<sequence length="164" mass="17578">MEASALQLGDSSGEGRELVNNSTVLLSQANGGNKEGAGLEKTLPPTQSGKEQFGPPQVRSSTTVVLQSQDPLLTVVEETSQAVSAPSLYQSSSFEVLILSISEDVKRGFANSEVNQGEIREVCAVLERKIDGLTERTQVFKEAMGSMKEELGQHKVEIDVLKGN</sequence>
<evidence type="ECO:0000313" key="2">
    <source>
        <dbReference type="EMBL" id="KAJ1169589.1"/>
    </source>
</evidence>
<comment type="caution">
    <text evidence="2">The sequence shown here is derived from an EMBL/GenBank/DDBJ whole genome shotgun (WGS) entry which is preliminary data.</text>
</comment>
<proteinExistence type="predicted"/>
<reference evidence="2" key="1">
    <citation type="journal article" date="2022" name="bioRxiv">
        <title>Sequencing and chromosome-scale assembly of the giantPleurodeles waltlgenome.</title>
        <authorList>
            <person name="Brown T."/>
            <person name="Elewa A."/>
            <person name="Iarovenko S."/>
            <person name="Subramanian E."/>
            <person name="Araus A.J."/>
            <person name="Petzold A."/>
            <person name="Susuki M."/>
            <person name="Suzuki K.-i.T."/>
            <person name="Hayashi T."/>
            <person name="Toyoda A."/>
            <person name="Oliveira C."/>
            <person name="Osipova E."/>
            <person name="Leigh N.D."/>
            <person name="Simon A."/>
            <person name="Yun M.H."/>
        </authorList>
    </citation>
    <scope>NUCLEOTIDE SEQUENCE</scope>
    <source>
        <strain evidence="2">20211129_DDA</strain>
        <tissue evidence="2">Liver</tissue>
    </source>
</reference>
<evidence type="ECO:0000313" key="3">
    <source>
        <dbReference type="Proteomes" id="UP001066276"/>
    </source>
</evidence>
<protein>
    <submittedName>
        <fullName evidence="2">Uncharacterized protein</fullName>
    </submittedName>
</protein>
<accession>A0AAV7SZN0</accession>